<proteinExistence type="predicted"/>
<comment type="caution">
    <text evidence="3">The sequence shown here is derived from an EMBL/GenBank/DDBJ whole genome shotgun (WGS) entry which is preliminary data.</text>
</comment>
<name>A0ABX1KBR9_9MICO</name>
<feature type="domain" description="Amine oxidase" evidence="2">
    <location>
        <begin position="30"/>
        <end position="274"/>
    </location>
</feature>
<accession>A0ABX1KBR9</accession>
<dbReference type="Proteomes" id="UP001429745">
    <property type="component" value="Unassembled WGS sequence"/>
</dbReference>
<dbReference type="InterPro" id="IPR002937">
    <property type="entry name" value="Amino_oxidase"/>
</dbReference>
<dbReference type="PRINTS" id="PR00411">
    <property type="entry name" value="PNDRDTASEI"/>
</dbReference>
<dbReference type="InterPro" id="IPR050464">
    <property type="entry name" value="Zeta_carotene_desat/Oxidored"/>
</dbReference>
<dbReference type="SUPFAM" id="SSF51905">
    <property type="entry name" value="FAD/NAD(P)-binding domain"/>
    <property type="match status" value="1"/>
</dbReference>
<evidence type="ECO:0000313" key="4">
    <source>
        <dbReference type="Proteomes" id="UP001429745"/>
    </source>
</evidence>
<evidence type="ECO:0000256" key="1">
    <source>
        <dbReference type="SAM" id="MobiDB-lite"/>
    </source>
</evidence>
<gene>
    <name evidence="3" type="ORF">HF576_06485</name>
</gene>
<feature type="compositionally biased region" description="Gly residues" evidence="1">
    <location>
        <begin position="309"/>
        <end position="324"/>
    </location>
</feature>
<dbReference type="RefSeq" id="WP_168911888.1">
    <property type="nucleotide sequence ID" value="NZ_JABACI010000001.1"/>
</dbReference>
<dbReference type="InterPro" id="IPR036188">
    <property type="entry name" value="FAD/NAD-bd_sf"/>
</dbReference>
<dbReference type="EMBL" id="JABACI010000001">
    <property type="protein sequence ID" value="NLP83484.1"/>
    <property type="molecule type" value="Genomic_DNA"/>
</dbReference>
<evidence type="ECO:0000259" key="2">
    <source>
        <dbReference type="Pfam" id="PF01593"/>
    </source>
</evidence>
<dbReference type="Gene3D" id="3.90.660.20">
    <property type="entry name" value="Protoporphyrinogen oxidase, mitochondrial, domain 2"/>
    <property type="match status" value="1"/>
</dbReference>
<dbReference type="Gene3D" id="3.50.50.60">
    <property type="entry name" value="FAD/NAD(P)-binding domain"/>
    <property type="match status" value="1"/>
</dbReference>
<sequence length="550" mass="56064">MDAVTGAPEPLDELVAHARETHVVVIGGGIAGLVAAWECAKLGMAVTLVEASGRLGGVVGMAEVAGLELETGATCFSTRDGVVRRLIEEVDPDAVIVRPGDDREWIAGLPKDAAAPLPRENVLGIPANAWDESVRNVIGWGGAWRAYLDRLRPPLTIGSQRSLGRLVRGRMGARVHDRLVAPLSIDRFGLAPDDVDVEIAAPGLNPALTRTGSLGAAVSELRLGADRAPAIEGIDGGMPRLVHALHEKLVGRGVDVRTGTRAVGLERLDARWTVKLEPDAAGVQDVQGAVAAGSGAGLPHEVPPEAQGHGSGAVQGAGAAGSGAGFPHEVPPEAAGGSARAALVADAVVVATDEESARMLLAGLLADEAVESAVPAGIAREVVTLVVDGSELDAASRGVHVHAVPGAYRAVGVAHDTARWPWLAQATGPGRHVVRVAFGAPDDPPATADLDDADAAELALAEASALLGVTLGADRLVGAHRARFTLAPPASARGRLDAASAVRSRISRANGVAAVGAWLSGSGLAQVVSDAQDQADRLRRALLFGADARA</sequence>
<organism evidence="3 4">
    <name type="scientific">Microbacterium salsuginis</name>
    <dbReference type="NCBI Taxonomy" id="2722803"/>
    <lineage>
        <taxon>Bacteria</taxon>
        <taxon>Bacillati</taxon>
        <taxon>Actinomycetota</taxon>
        <taxon>Actinomycetes</taxon>
        <taxon>Micrococcales</taxon>
        <taxon>Microbacteriaceae</taxon>
        <taxon>Microbacterium</taxon>
    </lineage>
</organism>
<dbReference type="Pfam" id="PF01593">
    <property type="entry name" value="Amino_oxidase"/>
    <property type="match status" value="1"/>
</dbReference>
<reference evidence="3 4" key="1">
    <citation type="submission" date="2020-04" db="EMBL/GenBank/DDBJ databases">
        <title>CFH 90308 Microbacterium sp.</title>
        <authorList>
            <person name="Nie G."/>
            <person name="Ming H."/>
            <person name="Xia T."/>
        </authorList>
    </citation>
    <scope>NUCLEOTIDE SEQUENCE [LARGE SCALE GENOMIC DNA]</scope>
    <source>
        <strain evidence="3 4">CFH 90308</strain>
    </source>
</reference>
<evidence type="ECO:0000313" key="3">
    <source>
        <dbReference type="EMBL" id="NLP83484.1"/>
    </source>
</evidence>
<protein>
    <submittedName>
        <fullName evidence="3">NAD(P)-binding protein</fullName>
    </submittedName>
</protein>
<feature type="region of interest" description="Disordered" evidence="1">
    <location>
        <begin position="293"/>
        <end position="333"/>
    </location>
</feature>
<dbReference type="PANTHER" id="PTHR42923">
    <property type="entry name" value="PROTOPORPHYRINOGEN OXIDASE"/>
    <property type="match status" value="1"/>
</dbReference>
<keyword evidence="4" id="KW-1185">Reference proteome</keyword>